<proteinExistence type="predicted"/>
<accession>A0A3S5AYX5</accession>
<gene>
    <name evidence="1" type="ORF">PXEA_LOCUS22290</name>
</gene>
<sequence length="88" mass="10020">MASRSCLRRIGRTEGRRVSAQKLDFVFFSTLALGTTGAIRRWRDWKSSCRSRNGSVEMVDMTTKWCGRHFSASLVTLSSSGFTRFCRC</sequence>
<organism evidence="1 2">
    <name type="scientific">Protopolystoma xenopodis</name>
    <dbReference type="NCBI Taxonomy" id="117903"/>
    <lineage>
        <taxon>Eukaryota</taxon>
        <taxon>Metazoa</taxon>
        <taxon>Spiralia</taxon>
        <taxon>Lophotrochozoa</taxon>
        <taxon>Platyhelminthes</taxon>
        <taxon>Monogenea</taxon>
        <taxon>Polyopisthocotylea</taxon>
        <taxon>Polystomatidea</taxon>
        <taxon>Polystomatidae</taxon>
        <taxon>Protopolystoma</taxon>
    </lineage>
</organism>
<comment type="caution">
    <text evidence="1">The sequence shown here is derived from an EMBL/GenBank/DDBJ whole genome shotgun (WGS) entry which is preliminary data.</text>
</comment>
<evidence type="ECO:0000313" key="2">
    <source>
        <dbReference type="Proteomes" id="UP000784294"/>
    </source>
</evidence>
<protein>
    <submittedName>
        <fullName evidence="1">Uncharacterized protein</fullName>
    </submittedName>
</protein>
<dbReference type="AlphaFoldDB" id="A0A3S5AYX5"/>
<dbReference type="EMBL" id="CAAALY010098244">
    <property type="protein sequence ID" value="VEL28850.1"/>
    <property type="molecule type" value="Genomic_DNA"/>
</dbReference>
<keyword evidence="2" id="KW-1185">Reference proteome</keyword>
<dbReference type="Proteomes" id="UP000784294">
    <property type="component" value="Unassembled WGS sequence"/>
</dbReference>
<evidence type="ECO:0000313" key="1">
    <source>
        <dbReference type="EMBL" id="VEL28850.1"/>
    </source>
</evidence>
<name>A0A3S5AYX5_9PLAT</name>
<reference evidence="1" key="1">
    <citation type="submission" date="2018-11" db="EMBL/GenBank/DDBJ databases">
        <authorList>
            <consortium name="Pathogen Informatics"/>
        </authorList>
    </citation>
    <scope>NUCLEOTIDE SEQUENCE</scope>
</reference>